<dbReference type="InterPro" id="IPR013783">
    <property type="entry name" value="Ig-like_fold"/>
</dbReference>
<dbReference type="RefSeq" id="WP_378015675.1">
    <property type="nucleotide sequence ID" value="NZ_JBHSKT010000001.1"/>
</dbReference>
<keyword evidence="1" id="KW-0732">Signal</keyword>
<gene>
    <name evidence="6" type="ORF">ACFPIB_01655</name>
</gene>
<reference evidence="7" key="1">
    <citation type="journal article" date="2019" name="Int. J. Syst. Evol. Microbiol.">
        <title>The Global Catalogue of Microorganisms (GCM) 10K type strain sequencing project: providing services to taxonomists for standard genome sequencing and annotation.</title>
        <authorList>
            <consortium name="The Broad Institute Genomics Platform"/>
            <consortium name="The Broad Institute Genome Sequencing Center for Infectious Disease"/>
            <person name="Wu L."/>
            <person name="Ma J."/>
        </authorList>
    </citation>
    <scope>NUCLEOTIDE SEQUENCE [LARGE SCALE GENOMIC DNA]</scope>
    <source>
        <strain evidence="7">KACC 12602</strain>
    </source>
</reference>
<accession>A0ABW0E7T8</accession>
<dbReference type="PANTHER" id="PTHR44427:SF1">
    <property type="entry name" value="CARCINOEMBRYONIC ANTIGEN-RELATED CELL ADHESION MOLECULE 1"/>
    <property type="match status" value="1"/>
</dbReference>
<evidence type="ECO:0000256" key="2">
    <source>
        <dbReference type="ARBA" id="ARBA00023180"/>
    </source>
</evidence>
<keyword evidence="2" id="KW-0325">Glycoprotein</keyword>
<dbReference type="InterPro" id="IPR044023">
    <property type="entry name" value="Ig_7"/>
</dbReference>
<evidence type="ECO:0000313" key="7">
    <source>
        <dbReference type="Proteomes" id="UP001596161"/>
    </source>
</evidence>
<evidence type="ECO:0000313" key="6">
    <source>
        <dbReference type="EMBL" id="MFC5269296.1"/>
    </source>
</evidence>
<comment type="caution">
    <text evidence="6">The sequence shown here is derived from an EMBL/GenBank/DDBJ whole genome shotgun (WGS) entry which is preliminary data.</text>
</comment>
<dbReference type="Pfam" id="PF18962">
    <property type="entry name" value="Por_Secre_tail"/>
    <property type="match status" value="1"/>
</dbReference>
<evidence type="ECO:0000256" key="3">
    <source>
        <dbReference type="ARBA" id="ARBA00023319"/>
    </source>
</evidence>
<evidence type="ECO:0000256" key="1">
    <source>
        <dbReference type="ARBA" id="ARBA00022729"/>
    </source>
</evidence>
<sequence length="2062" mass="211471">MHKFLQKPSPGRWHTLARQLRKFSGCTALAGGLAMAGIFSAPEARAQAVANYLFAPSSGTYTSLGASATQLPASFIVDTGVSGAIPLGFTFNYAGVDYTTVYASSNGFLSFNPSITAETTNSPSGSASTSRPLIAPLWDDLAGSTTLGSSAAYETTGSPGSRVFTFEWSNWLWRYNATAPNISFQAKLYEATGKIEFVYRQENGSLSSSPTASIGITASATGSGNYLNLSDATAAPTTSSTTATTNIATKPATGQIYTFSKPATEIGAVALIEPIATGCYSSTQTVKVQFKNLGSAPIDFSVTPLTVTSAVTGTNPTTFPNVVINTGTLAVNATQDVVISTNYDMTASGAYTFNASASLQGDATAANNAIAATVRNVLPTATLPVNMDFTGFTGSNLATVFPNWKEATGATSPTGTTSSWSNRSNLGGTGNVSAYVNLSSNSKREWIVGPKITPTATSAVIFKAAVTAAGAITPNTSGGMAGSDDKVQVMVSTDCGSTFTPIYTIDQTSGLTNILTSQYVSLAQYAGQNIVVAFFATEGTVDDANNYDFHIDDVFIGTPAATLDLGATAFVNPVANGCYNASEQAIVTIRNFGSAPIDFSTTNATVSVRTHGTNPGVISIPVTTGILAPGATQNVTVGNLNMSAAGTYNFRAYTTIAGDTDASSDTTRATRTVLTTASLPQLVNFTGFTGSNLSTISPNWREGAGNTPAGTTSEWLNKADLGATGNITAKVNLYTNSRKEWIVGPKVVATATTELRFKAAITAYAGLSAHATGMQGTDDKVQVLISTNCGNTFTPLYTFDASTTANLTNVLTDFSFPLGTYAGQQIMIAFYATDGPIDDAPDYDFHLDDIFLGTPPNVDMGVEAFTTPVLTKCFTNAEPVEVTIKNFHASPIDFSVDNTVVSVKVTGPVNTTLTTTLNTGTLAPGATQTVTVGNINMTAPGNYNFKGYTAVMGDNITANDTARTVRTVYQAVALPQETNFTGFDGSNLNTLFPNWKEAAGVTPVLGTSNWVSTTGLGGTSNVTAKINLYTNTRNEWIMGPRIAATATTSLRFKAAITDYASTSADADGMQGTDDKVQVMVSTNCGETFTSVYTFDATTTANLTNVLTDQIIPLGNFAGQEIIVAFYATDGPTNDAPDYDFHIDDLYIGTVVPVDLQARALVSPVAFNGCFGATQNVSVRIRNFGTSPLDFTTNNATVTVNVTGAATQTLTATLNNNTINGGNPLAVEGEIVVPVGTLNMSTAGVYTFNVSATTIGDGNTANDAIPAVNITASPVVAGTASATNPNVCVGSTATLNLTGNTGGDIQWQQATSATGPFTDIAGATTPTFTTTTGINQPTYFQAVLSCGTSTQTSNVVTVNVIDPQVATSTPAARCGAGTVTLSATAAGAGTINWFNAATGGSVLATGNTYSPNVTATTTFYAEANEGGATTTIGKASTPGTDGTNTGGGLVFNALNPFVLNSVVVYTNLANGGNLIVNLKNSAGTTLQTTTFALPGVSGMTAVTVPLNFNVPAGTGMRLEQGSSLGLYRDYTSVPFPYSSPSTGVTITDGTLAGYYYFFYNWSVTTGCRSARTPVIATVNPIPLGNLPADLNVCGATSTVLDAGNAGATYQWFLNNAPITGATSQTLTVTANGNYKVNVTNATSCSGVDSVQVVFNTKPATPTVTAGGAITFCQGGSVVLTGASTTTGVTYSWLLNGNAITGATTATYTANAAGNYRVVATNATGCTDTSATTTVTVNPLPAKPTVTPAGTAAICQGSSVVLTGASTSTGVTYSWLLNGNAITGATAATYTANAAGNYRVVATNATGCTDTSTVTAVSISAAPVTPTITAGGPTTFCDGDSVMLTGATTTTGVTYQWLVNGNAVTGATTATFNAKAAGNYRVVVANASGCTDTSTVTAIALTPRPATPTITPSGDSGQELTSSAATGNQWYLNGTAITGATAQTYQTTANGNYTVVVTDNTTTCASLPSAAVNITNTGIKGAMAGMSVSVYPNPSNGKFNVKLVGYKHDAALELYTLTGQLIVKENVKAGQEATKLQVKNLAAGTYLLKVVSEKGVQINKLIVE</sequence>
<evidence type="ECO:0000259" key="5">
    <source>
        <dbReference type="Pfam" id="PF19081"/>
    </source>
</evidence>
<organism evidence="6 7">
    <name type="scientific">Adhaeribacter terreus</name>
    <dbReference type="NCBI Taxonomy" id="529703"/>
    <lineage>
        <taxon>Bacteria</taxon>
        <taxon>Pseudomonadati</taxon>
        <taxon>Bacteroidota</taxon>
        <taxon>Cytophagia</taxon>
        <taxon>Cytophagales</taxon>
        <taxon>Hymenobacteraceae</taxon>
        <taxon>Adhaeribacter</taxon>
    </lineage>
</organism>
<dbReference type="Pfam" id="PF19081">
    <property type="entry name" value="Ig_7"/>
    <property type="match status" value="3"/>
</dbReference>
<dbReference type="Proteomes" id="UP001596161">
    <property type="component" value="Unassembled WGS sequence"/>
</dbReference>
<protein>
    <submittedName>
        <fullName evidence="6">T9SS type A sorting domain-containing protein</fullName>
    </submittedName>
</protein>
<dbReference type="InterPro" id="IPR050831">
    <property type="entry name" value="CEA_cell_adhesion"/>
</dbReference>
<name>A0ABW0E7T8_9BACT</name>
<feature type="domain" description="Ig-like" evidence="5">
    <location>
        <begin position="1657"/>
        <end position="1737"/>
    </location>
</feature>
<dbReference type="InterPro" id="IPR026444">
    <property type="entry name" value="Secre_tail"/>
</dbReference>
<proteinExistence type="predicted"/>
<keyword evidence="3" id="KW-0393">Immunoglobulin domain</keyword>
<feature type="domain" description="Secretion system C-terminal sorting" evidence="4">
    <location>
        <begin position="1988"/>
        <end position="2061"/>
    </location>
</feature>
<keyword evidence="7" id="KW-1185">Reference proteome</keyword>
<evidence type="ECO:0000259" key="4">
    <source>
        <dbReference type="Pfam" id="PF18962"/>
    </source>
</evidence>
<dbReference type="NCBIfam" id="TIGR04183">
    <property type="entry name" value="Por_Secre_tail"/>
    <property type="match status" value="1"/>
</dbReference>
<dbReference type="EMBL" id="JBHSKT010000001">
    <property type="protein sequence ID" value="MFC5269296.1"/>
    <property type="molecule type" value="Genomic_DNA"/>
</dbReference>
<dbReference type="PANTHER" id="PTHR44427">
    <property type="entry name" value="CARCINOEMBRYONIC ANTIGEN-RELATED CELL ADHESION MOLECULE 19"/>
    <property type="match status" value="1"/>
</dbReference>
<feature type="domain" description="Ig-like" evidence="5">
    <location>
        <begin position="1362"/>
        <end position="1425"/>
    </location>
</feature>
<feature type="domain" description="Ig-like" evidence="5">
    <location>
        <begin position="1739"/>
        <end position="1821"/>
    </location>
</feature>
<dbReference type="Gene3D" id="2.60.40.10">
    <property type="entry name" value="Immunoglobulins"/>
    <property type="match status" value="4"/>
</dbReference>